<dbReference type="Gene3D" id="1.10.4030.10">
    <property type="entry name" value="Porin chaperone SurA, peptide-binding domain"/>
    <property type="match status" value="1"/>
</dbReference>
<keyword evidence="7" id="KW-1185">Reference proteome</keyword>
<keyword evidence="5 6" id="KW-0413">Isomerase</keyword>
<dbReference type="Proteomes" id="UP000219482">
    <property type="component" value="Unassembled WGS sequence"/>
</dbReference>
<dbReference type="PANTHER" id="PTHR47245">
    <property type="entry name" value="PEPTIDYLPROLYL ISOMERASE"/>
    <property type="match status" value="1"/>
</dbReference>
<evidence type="ECO:0000256" key="1">
    <source>
        <dbReference type="ARBA" id="ARBA00000971"/>
    </source>
</evidence>
<comment type="catalytic activity">
    <reaction evidence="1">
        <text>[protein]-peptidylproline (omega=180) = [protein]-peptidylproline (omega=0)</text>
        <dbReference type="Rhea" id="RHEA:16237"/>
        <dbReference type="Rhea" id="RHEA-COMP:10747"/>
        <dbReference type="Rhea" id="RHEA-COMP:10748"/>
        <dbReference type="ChEBI" id="CHEBI:83833"/>
        <dbReference type="ChEBI" id="CHEBI:83834"/>
        <dbReference type="EC" id="5.2.1.8"/>
    </reaction>
</comment>
<organism evidence="6 7">
    <name type="scientific">Blastococcus haudaquaticus</name>
    <dbReference type="NCBI Taxonomy" id="1938745"/>
    <lineage>
        <taxon>Bacteria</taxon>
        <taxon>Bacillati</taxon>
        <taxon>Actinomycetota</taxon>
        <taxon>Actinomycetes</taxon>
        <taxon>Geodermatophilales</taxon>
        <taxon>Geodermatophilaceae</taxon>
        <taxon>Blastococcus</taxon>
    </lineage>
</organism>
<dbReference type="InterPro" id="IPR050245">
    <property type="entry name" value="PrsA_foldase"/>
</dbReference>
<keyword evidence="4" id="KW-0697">Rotamase</keyword>
<evidence type="ECO:0000313" key="7">
    <source>
        <dbReference type="Proteomes" id="UP000219482"/>
    </source>
</evidence>
<name>A0A286GZW1_9ACTN</name>
<dbReference type="PANTHER" id="PTHR47245:SF1">
    <property type="entry name" value="FOLDASE PROTEIN PRSA"/>
    <property type="match status" value="1"/>
</dbReference>
<gene>
    <name evidence="6" type="ORF">SAMN06272739_2945</name>
</gene>
<dbReference type="AlphaFoldDB" id="A0A286GZW1"/>
<protein>
    <recommendedName>
        <fullName evidence="2">peptidylprolyl isomerase</fullName>
        <ecNumber evidence="2">5.2.1.8</ecNumber>
    </recommendedName>
</protein>
<accession>A0A286GZW1</accession>
<evidence type="ECO:0000256" key="4">
    <source>
        <dbReference type="ARBA" id="ARBA00023110"/>
    </source>
</evidence>
<evidence type="ECO:0000313" key="6">
    <source>
        <dbReference type="EMBL" id="SOE01063.1"/>
    </source>
</evidence>
<sequence>MWQPADVLKRRVPRVLVSGFVLAVAVSGLSACRTSPNVAAYVGDTRISVSELQSAVEDRLADPEVAAYADAQGDEFTRRVLGLLVQEEVFAAAAERFDVQVSDRDVRTRIDELLGNDDPEEVFGQLAQQGIGRADVVENVRQQLVRRGIAEAEGAADALGEEALRARYAEVRQSLAQVSFGYITVPDEATAQSVITQLAPGATAYPAVAAQFPGATTLPALESRAPDELPGILAEGIGSAAPNTAFATPVPEAGGVVVTFVQGTVYPPFEEVRPQLEDEAAQAAEAAGEEAIQEVRDDLGVTVNPRYGVLEEGRLVPGDGGVVDILGDEAAADPATAPAPAPAPAE</sequence>
<dbReference type="EC" id="5.2.1.8" evidence="2"/>
<evidence type="ECO:0000256" key="3">
    <source>
        <dbReference type="ARBA" id="ARBA00022729"/>
    </source>
</evidence>
<dbReference type="SUPFAM" id="SSF109998">
    <property type="entry name" value="Triger factor/SurA peptide-binding domain-like"/>
    <property type="match status" value="1"/>
</dbReference>
<dbReference type="EMBL" id="OCNK01000003">
    <property type="protein sequence ID" value="SOE01063.1"/>
    <property type="molecule type" value="Genomic_DNA"/>
</dbReference>
<proteinExistence type="predicted"/>
<dbReference type="InterPro" id="IPR027304">
    <property type="entry name" value="Trigger_fact/SurA_dom_sf"/>
</dbReference>
<reference evidence="7" key="1">
    <citation type="submission" date="2017-09" db="EMBL/GenBank/DDBJ databases">
        <authorList>
            <person name="Varghese N."/>
            <person name="Submissions S."/>
        </authorList>
    </citation>
    <scope>NUCLEOTIDE SEQUENCE [LARGE SCALE GENOMIC DNA]</scope>
    <source>
        <strain evidence="7">DSM 44270</strain>
    </source>
</reference>
<evidence type="ECO:0000256" key="5">
    <source>
        <dbReference type="ARBA" id="ARBA00023235"/>
    </source>
</evidence>
<keyword evidence="3" id="KW-0732">Signal</keyword>
<dbReference type="GO" id="GO:0003755">
    <property type="term" value="F:peptidyl-prolyl cis-trans isomerase activity"/>
    <property type="evidence" value="ECO:0007669"/>
    <property type="project" value="UniProtKB-KW"/>
</dbReference>
<dbReference type="Pfam" id="PF13624">
    <property type="entry name" value="SurA_N_3"/>
    <property type="match status" value="1"/>
</dbReference>
<evidence type="ECO:0000256" key="2">
    <source>
        <dbReference type="ARBA" id="ARBA00013194"/>
    </source>
</evidence>